<evidence type="ECO:0000313" key="2">
    <source>
        <dbReference type="Proteomes" id="UP000006643"/>
    </source>
</evidence>
<organism evidence="1 2">
    <name type="scientific">Phytophthora infestans (strain T30-4)</name>
    <name type="common">Potato late blight agent</name>
    <dbReference type="NCBI Taxonomy" id="403677"/>
    <lineage>
        <taxon>Eukaryota</taxon>
        <taxon>Sar</taxon>
        <taxon>Stramenopiles</taxon>
        <taxon>Oomycota</taxon>
        <taxon>Peronosporomycetes</taxon>
        <taxon>Peronosporales</taxon>
        <taxon>Peronosporaceae</taxon>
        <taxon>Phytophthora</taxon>
    </lineage>
</organism>
<dbReference type="VEuPathDB" id="FungiDB:PITG_21737"/>
<dbReference type="InParanoid" id="D0P4E5"/>
<gene>
    <name evidence="1" type="ORF">PITG_21737</name>
</gene>
<accession>D0P4E5</accession>
<dbReference type="EMBL" id="DS028583">
    <property type="protein sequence ID" value="EEY65299.1"/>
    <property type="molecule type" value="Genomic_DNA"/>
</dbReference>
<evidence type="ECO:0000313" key="1">
    <source>
        <dbReference type="EMBL" id="EEY65299.1"/>
    </source>
</evidence>
<keyword evidence="2" id="KW-1185">Reference proteome</keyword>
<dbReference type="RefSeq" id="XP_002894829.1">
    <property type="nucleotide sequence ID" value="XM_002894783.1"/>
</dbReference>
<name>D0P4E5_PHYIT</name>
<feature type="non-terminal residue" evidence="1">
    <location>
        <position position="1"/>
    </location>
</feature>
<dbReference type="AlphaFoldDB" id="D0P4E5"/>
<dbReference type="GeneID" id="9477826"/>
<reference evidence="2" key="1">
    <citation type="journal article" date="2009" name="Nature">
        <title>Genome sequence and analysis of the Irish potato famine pathogen Phytophthora infestans.</title>
        <authorList>
            <consortium name="The Broad Institute Genome Sequencing Platform"/>
            <person name="Haas B.J."/>
            <person name="Kamoun S."/>
            <person name="Zody M.C."/>
            <person name="Jiang R.H."/>
            <person name="Handsaker R.E."/>
            <person name="Cano L.M."/>
            <person name="Grabherr M."/>
            <person name="Kodira C.D."/>
            <person name="Raffaele S."/>
            <person name="Torto-Alalibo T."/>
            <person name="Bozkurt T.O."/>
            <person name="Ah-Fong A.M."/>
            <person name="Alvarado L."/>
            <person name="Anderson V.L."/>
            <person name="Armstrong M.R."/>
            <person name="Avrova A."/>
            <person name="Baxter L."/>
            <person name="Beynon J."/>
            <person name="Boevink P.C."/>
            <person name="Bollmann S.R."/>
            <person name="Bos J.I."/>
            <person name="Bulone V."/>
            <person name="Cai G."/>
            <person name="Cakir C."/>
            <person name="Carrington J.C."/>
            <person name="Chawner M."/>
            <person name="Conti L."/>
            <person name="Costanzo S."/>
            <person name="Ewan R."/>
            <person name="Fahlgren N."/>
            <person name="Fischbach M.A."/>
            <person name="Fugelstad J."/>
            <person name="Gilroy E.M."/>
            <person name="Gnerre S."/>
            <person name="Green P.J."/>
            <person name="Grenville-Briggs L.J."/>
            <person name="Griffith J."/>
            <person name="Grunwald N.J."/>
            <person name="Horn K."/>
            <person name="Horner N.R."/>
            <person name="Hu C.H."/>
            <person name="Huitema E."/>
            <person name="Jeong D.H."/>
            <person name="Jones A.M."/>
            <person name="Jones J.D."/>
            <person name="Jones R.W."/>
            <person name="Karlsson E.K."/>
            <person name="Kunjeti S.G."/>
            <person name="Lamour K."/>
            <person name="Liu Z."/>
            <person name="Ma L."/>
            <person name="Maclean D."/>
            <person name="Chibucos M.C."/>
            <person name="McDonald H."/>
            <person name="McWalters J."/>
            <person name="Meijer H.J."/>
            <person name="Morgan W."/>
            <person name="Morris P.F."/>
            <person name="Munro C.A."/>
            <person name="O'Neill K."/>
            <person name="Ospina-Giraldo M."/>
            <person name="Pinzon A."/>
            <person name="Pritchard L."/>
            <person name="Ramsahoye B."/>
            <person name="Ren Q."/>
            <person name="Restrepo S."/>
            <person name="Roy S."/>
            <person name="Sadanandom A."/>
            <person name="Savidor A."/>
            <person name="Schornack S."/>
            <person name="Schwartz D.C."/>
            <person name="Schumann U.D."/>
            <person name="Schwessinger B."/>
            <person name="Seyer L."/>
            <person name="Sharpe T."/>
            <person name="Silvar C."/>
            <person name="Song J."/>
            <person name="Studholme D.J."/>
            <person name="Sykes S."/>
            <person name="Thines M."/>
            <person name="van de Vondervoort P.J."/>
            <person name="Phuntumart V."/>
            <person name="Wawra S."/>
            <person name="Weide R."/>
            <person name="Win J."/>
            <person name="Young C."/>
            <person name="Zhou S."/>
            <person name="Fry W."/>
            <person name="Meyers B.C."/>
            <person name="van West P."/>
            <person name="Ristaino J."/>
            <person name="Govers F."/>
            <person name="Birch P.R."/>
            <person name="Whisson S.C."/>
            <person name="Judelson H.S."/>
            <person name="Nusbaum C."/>
        </authorList>
    </citation>
    <scope>NUCLEOTIDE SEQUENCE [LARGE SCALE GENOMIC DNA]</scope>
    <source>
        <strain evidence="2">T30-4</strain>
    </source>
</reference>
<dbReference type="KEGG" id="pif:PITG_21737"/>
<dbReference type="HOGENOM" id="CLU_2801945_0_0_1"/>
<protein>
    <submittedName>
        <fullName evidence="1">Uncharacterized protein</fullName>
    </submittedName>
</protein>
<dbReference type="Proteomes" id="UP000006643">
    <property type="component" value="Unassembled WGS sequence"/>
</dbReference>
<proteinExistence type="predicted"/>
<sequence>CSDLRKPNPSVAGAIAAAAPQGSVTIVTIGHHDGHVRVLNSMNLAPGFRRCADQLEVSDGVRGKKRYV</sequence>